<accession>A0CLE8</accession>
<reference evidence="1 2" key="1">
    <citation type="journal article" date="2006" name="Nature">
        <title>Global trends of whole-genome duplications revealed by the ciliate Paramecium tetraurelia.</title>
        <authorList>
            <consortium name="Genoscope"/>
            <person name="Aury J.-M."/>
            <person name="Jaillon O."/>
            <person name="Duret L."/>
            <person name="Noel B."/>
            <person name="Jubin C."/>
            <person name="Porcel B.M."/>
            <person name="Segurens B."/>
            <person name="Daubin V."/>
            <person name="Anthouard V."/>
            <person name="Aiach N."/>
            <person name="Arnaiz O."/>
            <person name="Billaut A."/>
            <person name="Beisson J."/>
            <person name="Blanc I."/>
            <person name="Bouhouche K."/>
            <person name="Camara F."/>
            <person name="Duharcourt S."/>
            <person name="Guigo R."/>
            <person name="Gogendeau D."/>
            <person name="Katinka M."/>
            <person name="Keller A.-M."/>
            <person name="Kissmehl R."/>
            <person name="Klotz C."/>
            <person name="Koll F."/>
            <person name="Le Moue A."/>
            <person name="Lepere C."/>
            <person name="Malinsky S."/>
            <person name="Nowacki M."/>
            <person name="Nowak J.K."/>
            <person name="Plattner H."/>
            <person name="Poulain J."/>
            <person name="Ruiz F."/>
            <person name="Serrano V."/>
            <person name="Zagulski M."/>
            <person name="Dessen P."/>
            <person name="Betermier M."/>
            <person name="Weissenbach J."/>
            <person name="Scarpelli C."/>
            <person name="Schachter V."/>
            <person name="Sperling L."/>
            <person name="Meyer E."/>
            <person name="Cohen J."/>
            <person name="Wincker P."/>
        </authorList>
    </citation>
    <scope>NUCLEOTIDE SEQUENCE [LARGE SCALE GENOMIC DNA]</scope>
    <source>
        <strain evidence="1 2">Stock d4-2</strain>
    </source>
</reference>
<dbReference type="HOGENOM" id="CLU_147032_0_0_1"/>
<dbReference type="RefSeq" id="XP_001439012.1">
    <property type="nucleotide sequence ID" value="XM_001438975.1"/>
</dbReference>
<dbReference type="KEGG" id="ptm:GSPATT00008163001"/>
<sequence>MQNINPESSIDNSISKYPELPNFGLKRKNTKKSSRQIHKIPIRIQQLLFVQVFQEGKQIKEVADNLKLNYSSAKSLIHYYKNNKRPVPFQVADVLNGKKPCLYKSMQNYQNEYNNLKIEVWLKHQFIQAYNFFERIKTQEQLYTSKCLQQQSFIFGNE</sequence>
<proteinExistence type="predicted"/>
<dbReference type="OrthoDB" id="303485at2759"/>
<gene>
    <name evidence="1" type="ORF">GSPATT00008163001</name>
</gene>
<dbReference type="Proteomes" id="UP000000600">
    <property type="component" value="Unassembled WGS sequence"/>
</dbReference>
<dbReference type="GeneID" id="5024797"/>
<keyword evidence="2" id="KW-1185">Reference proteome</keyword>
<protein>
    <recommendedName>
        <fullName evidence="3">HTH psq-type domain-containing protein</fullName>
    </recommendedName>
</protein>
<organism evidence="1 2">
    <name type="scientific">Paramecium tetraurelia</name>
    <dbReference type="NCBI Taxonomy" id="5888"/>
    <lineage>
        <taxon>Eukaryota</taxon>
        <taxon>Sar</taxon>
        <taxon>Alveolata</taxon>
        <taxon>Ciliophora</taxon>
        <taxon>Intramacronucleata</taxon>
        <taxon>Oligohymenophorea</taxon>
        <taxon>Peniculida</taxon>
        <taxon>Parameciidae</taxon>
        <taxon>Paramecium</taxon>
    </lineage>
</organism>
<evidence type="ECO:0008006" key="3">
    <source>
        <dbReference type="Google" id="ProtNLM"/>
    </source>
</evidence>
<evidence type="ECO:0000313" key="2">
    <source>
        <dbReference type="Proteomes" id="UP000000600"/>
    </source>
</evidence>
<evidence type="ECO:0000313" key="1">
    <source>
        <dbReference type="EMBL" id="CAK71615.1"/>
    </source>
</evidence>
<dbReference type="OMA" id="QAYNFFE"/>
<dbReference type="InParanoid" id="A0CLE8"/>
<name>A0CLE8_PARTE</name>
<dbReference type="EMBL" id="CT868097">
    <property type="protein sequence ID" value="CAK71615.1"/>
    <property type="molecule type" value="Genomic_DNA"/>
</dbReference>
<dbReference type="AlphaFoldDB" id="A0CLE8"/>